<sequence length="275" mass="30292">GVAGDEAVLHCSHGQADHRVMLWYQQRPGDNAVKLIGHGYTVFRNDSAEEPFRKTFKLTGDLSDKTKSGVLSITKLDVREHTATYFCAASENTVTYTDPAYFGQGTKLTVLEPGRAVTKPTVRVLRPSPKECGKFKGRGKSKTIVCVASGFYPDHVGVQWTVDGLNISDGVATDDAARQEGKNYHITSRLRVSAKEFTKDRKFTCTVSFFNGKHTEYVSDFIHGEPGRPHSKLSLKTARFSYGYLIGKSGVFGVLVALLVWKLQVRCTGSPSPPR</sequence>
<dbReference type="Pfam" id="PF07654">
    <property type="entry name" value="C1-set"/>
    <property type="match status" value="1"/>
</dbReference>
<dbReference type="PROSITE" id="PS50835">
    <property type="entry name" value="IG_LIKE"/>
    <property type="match status" value="2"/>
</dbReference>
<protein>
    <recommendedName>
        <fullName evidence="2">Ig-like domain-containing protein</fullName>
    </recommendedName>
</protein>
<dbReference type="Pfam" id="PF07686">
    <property type="entry name" value="V-set"/>
    <property type="match status" value="1"/>
</dbReference>
<dbReference type="STRING" id="69293.ENSGACP00000007005"/>
<dbReference type="InterPro" id="IPR013783">
    <property type="entry name" value="Ig-like_fold"/>
</dbReference>
<dbReference type="InParanoid" id="G3NNU1"/>
<dbReference type="Bgee" id="ENSGACG00000005291">
    <property type="expression patterns" value="Expressed in pharyngeal gill and 9 other cell types or tissues"/>
</dbReference>
<dbReference type="Ensembl" id="ENSGACT00000007023.2">
    <property type="protein sequence ID" value="ENSGACP00000007005.2"/>
    <property type="gene ID" value="ENSGACG00000005291.2"/>
</dbReference>
<proteinExistence type="predicted"/>
<name>G3NNU1_GASAC</name>
<reference evidence="3" key="2">
    <citation type="submission" date="2025-08" db="UniProtKB">
        <authorList>
            <consortium name="Ensembl"/>
        </authorList>
    </citation>
    <scope>IDENTIFICATION</scope>
</reference>
<dbReference type="InterPro" id="IPR013106">
    <property type="entry name" value="Ig_V-set"/>
</dbReference>
<dbReference type="Proteomes" id="UP000007635">
    <property type="component" value="Chromosome XV"/>
</dbReference>
<dbReference type="OMA" id="MLWYQKS"/>
<dbReference type="SMART" id="SM00407">
    <property type="entry name" value="IGc1"/>
    <property type="match status" value="1"/>
</dbReference>
<keyword evidence="4" id="KW-1185">Reference proteome</keyword>
<dbReference type="InterPro" id="IPR036179">
    <property type="entry name" value="Ig-like_dom_sf"/>
</dbReference>
<feature type="domain" description="Ig-like" evidence="2">
    <location>
        <begin position="1"/>
        <end position="97"/>
    </location>
</feature>
<accession>G3NNU1</accession>
<dbReference type="InterPro" id="IPR003597">
    <property type="entry name" value="Ig_C1-set"/>
</dbReference>
<dbReference type="InterPro" id="IPR007110">
    <property type="entry name" value="Ig-like_dom"/>
</dbReference>
<dbReference type="AlphaFoldDB" id="G3NNU1"/>
<evidence type="ECO:0000313" key="3">
    <source>
        <dbReference type="Ensembl" id="ENSGACP00000007005.2"/>
    </source>
</evidence>
<reference evidence="3" key="3">
    <citation type="submission" date="2025-09" db="UniProtKB">
        <authorList>
            <consortium name="Ensembl"/>
        </authorList>
    </citation>
    <scope>IDENTIFICATION</scope>
</reference>
<organism evidence="3 4">
    <name type="scientific">Gasterosteus aculeatus aculeatus</name>
    <name type="common">three-spined stickleback</name>
    <dbReference type="NCBI Taxonomy" id="481459"/>
    <lineage>
        <taxon>Eukaryota</taxon>
        <taxon>Metazoa</taxon>
        <taxon>Chordata</taxon>
        <taxon>Craniata</taxon>
        <taxon>Vertebrata</taxon>
        <taxon>Euteleostomi</taxon>
        <taxon>Actinopterygii</taxon>
        <taxon>Neopterygii</taxon>
        <taxon>Teleostei</taxon>
        <taxon>Neoteleostei</taxon>
        <taxon>Acanthomorphata</taxon>
        <taxon>Eupercaria</taxon>
        <taxon>Perciformes</taxon>
        <taxon>Cottioidei</taxon>
        <taxon>Gasterosteales</taxon>
        <taxon>Gasterosteidae</taxon>
        <taxon>Gasterosteus</taxon>
    </lineage>
</organism>
<evidence type="ECO:0000256" key="1">
    <source>
        <dbReference type="ARBA" id="ARBA00023319"/>
    </source>
</evidence>
<feature type="domain" description="Ig-like" evidence="2">
    <location>
        <begin position="120"/>
        <end position="219"/>
    </location>
</feature>
<dbReference type="InterPro" id="IPR050380">
    <property type="entry name" value="Immune_Resp_Modulators"/>
</dbReference>
<dbReference type="Gene3D" id="2.60.40.10">
    <property type="entry name" value="Immunoglobulins"/>
    <property type="match status" value="2"/>
</dbReference>
<dbReference type="GeneTree" id="ENSGT00940000164625"/>
<reference evidence="3 4" key="1">
    <citation type="journal article" date="2021" name="G3 (Bethesda)">
        <title>Improved contiguity of the threespine stickleback genome using long-read sequencing.</title>
        <authorList>
            <person name="Nath S."/>
            <person name="Shaw D.E."/>
            <person name="White M.A."/>
        </authorList>
    </citation>
    <scope>NUCLEOTIDE SEQUENCE [LARGE SCALE GENOMIC DNA]</scope>
    <source>
        <strain evidence="3 4">Lake Benthic</strain>
    </source>
</reference>
<dbReference type="SUPFAM" id="SSF48726">
    <property type="entry name" value="Immunoglobulin"/>
    <property type="match status" value="2"/>
</dbReference>
<dbReference type="PANTHER" id="PTHR23411">
    <property type="entry name" value="TAPASIN"/>
    <property type="match status" value="1"/>
</dbReference>
<evidence type="ECO:0000313" key="4">
    <source>
        <dbReference type="Proteomes" id="UP000007635"/>
    </source>
</evidence>
<keyword evidence="1" id="KW-0393">Immunoglobulin domain</keyword>
<evidence type="ECO:0000259" key="2">
    <source>
        <dbReference type="PROSITE" id="PS50835"/>
    </source>
</evidence>